<sequence length="201" mass="22915">MPSRQSPYLMTQGNFNRLLMRRLKPVYVKFIQEVNVPIEVSLFMYQVPGCGPGGCKINFWLPLTRTYGSNSLWIESSPNKNDFLPLAVLEGQVARFYGNRCMHYTIPNDTEHTRITLDFRAVPGPLFDTDYELSREPETGAQMFQLGGYYSLAKYDQGIQEAKQESNQRPPMRTACACAACLCISRWAPELSAKPSFKEHN</sequence>
<dbReference type="HOGENOM" id="CLU_1362672_0_0_1"/>
<organism evidence="1">
    <name type="scientific">Guillardia theta (strain CCMP2712)</name>
    <name type="common">Cryptophyte</name>
    <dbReference type="NCBI Taxonomy" id="905079"/>
    <lineage>
        <taxon>Eukaryota</taxon>
        <taxon>Cryptophyceae</taxon>
        <taxon>Pyrenomonadales</taxon>
        <taxon>Geminigeraceae</taxon>
        <taxon>Guillardia</taxon>
    </lineage>
</organism>
<dbReference type="OrthoDB" id="10260017at2759"/>
<dbReference type="EMBL" id="JH993028">
    <property type="protein sequence ID" value="EKX40870.1"/>
    <property type="molecule type" value="Genomic_DNA"/>
</dbReference>
<evidence type="ECO:0000313" key="3">
    <source>
        <dbReference type="Proteomes" id="UP000011087"/>
    </source>
</evidence>
<dbReference type="Proteomes" id="UP000011087">
    <property type="component" value="Unassembled WGS sequence"/>
</dbReference>
<dbReference type="PaxDb" id="55529-EKX40870"/>
<dbReference type="EnsemblProtists" id="EKX40870">
    <property type="protein sequence ID" value="EKX40870"/>
    <property type="gene ID" value="GUITHDRAFT_113131"/>
</dbReference>
<reference evidence="3" key="2">
    <citation type="submission" date="2012-11" db="EMBL/GenBank/DDBJ databases">
        <authorList>
            <person name="Kuo A."/>
            <person name="Curtis B.A."/>
            <person name="Tanifuji G."/>
            <person name="Burki F."/>
            <person name="Gruber A."/>
            <person name="Irimia M."/>
            <person name="Maruyama S."/>
            <person name="Arias M.C."/>
            <person name="Ball S.G."/>
            <person name="Gile G.H."/>
            <person name="Hirakawa Y."/>
            <person name="Hopkins J.F."/>
            <person name="Rensing S.A."/>
            <person name="Schmutz J."/>
            <person name="Symeonidi A."/>
            <person name="Elias M."/>
            <person name="Eveleigh R.J."/>
            <person name="Herman E.K."/>
            <person name="Klute M.J."/>
            <person name="Nakayama T."/>
            <person name="Obornik M."/>
            <person name="Reyes-Prieto A."/>
            <person name="Armbrust E.V."/>
            <person name="Aves S.J."/>
            <person name="Beiko R.G."/>
            <person name="Coutinho P."/>
            <person name="Dacks J.B."/>
            <person name="Durnford D.G."/>
            <person name="Fast N.M."/>
            <person name="Green B.R."/>
            <person name="Grisdale C."/>
            <person name="Hempe F."/>
            <person name="Henrissat B."/>
            <person name="Hoppner M.P."/>
            <person name="Ishida K.-I."/>
            <person name="Kim E."/>
            <person name="Koreny L."/>
            <person name="Kroth P.G."/>
            <person name="Liu Y."/>
            <person name="Malik S.-B."/>
            <person name="Maier U.G."/>
            <person name="McRose D."/>
            <person name="Mock T."/>
            <person name="Neilson J.A."/>
            <person name="Onodera N.T."/>
            <person name="Poole A.M."/>
            <person name="Pritham E.J."/>
            <person name="Richards T.A."/>
            <person name="Rocap G."/>
            <person name="Roy S.W."/>
            <person name="Sarai C."/>
            <person name="Schaack S."/>
            <person name="Shirato S."/>
            <person name="Slamovits C.H."/>
            <person name="Spencer D.F."/>
            <person name="Suzuki S."/>
            <person name="Worden A.Z."/>
            <person name="Zauner S."/>
            <person name="Barry K."/>
            <person name="Bell C."/>
            <person name="Bharti A.K."/>
            <person name="Crow J.A."/>
            <person name="Grimwood J."/>
            <person name="Kramer R."/>
            <person name="Lindquist E."/>
            <person name="Lucas S."/>
            <person name="Salamov A."/>
            <person name="McFadden G.I."/>
            <person name="Lane C.E."/>
            <person name="Keeling P.J."/>
            <person name="Gray M.W."/>
            <person name="Grigoriev I.V."/>
            <person name="Archibald J.M."/>
        </authorList>
    </citation>
    <scope>NUCLEOTIDE SEQUENCE</scope>
    <source>
        <strain evidence="3">CCMP2712</strain>
    </source>
</reference>
<accession>L1IYH0</accession>
<protein>
    <submittedName>
        <fullName evidence="1 2">Uncharacterized protein</fullName>
    </submittedName>
</protein>
<name>L1IYH0_GUITC</name>
<dbReference type="GeneID" id="17297500"/>
<evidence type="ECO:0000313" key="2">
    <source>
        <dbReference type="EnsemblProtists" id="EKX40870"/>
    </source>
</evidence>
<dbReference type="AlphaFoldDB" id="L1IYH0"/>
<dbReference type="RefSeq" id="XP_005827850.1">
    <property type="nucleotide sequence ID" value="XM_005827793.1"/>
</dbReference>
<proteinExistence type="predicted"/>
<keyword evidence="3" id="KW-1185">Reference proteome</keyword>
<gene>
    <name evidence="1" type="ORF">GUITHDRAFT_113131</name>
</gene>
<reference evidence="2" key="3">
    <citation type="submission" date="2015-06" db="UniProtKB">
        <authorList>
            <consortium name="EnsemblProtists"/>
        </authorList>
    </citation>
    <scope>IDENTIFICATION</scope>
</reference>
<reference evidence="1 3" key="1">
    <citation type="journal article" date="2012" name="Nature">
        <title>Algal genomes reveal evolutionary mosaicism and the fate of nucleomorphs.</title>
        <authorList>
            <consortium name="DOE Joint Genome Institute"/>
            <person name="Curtis B.A."/>
            <person name="Tanifuji G."/>
            <person name="Burki F."/>
            <person name="Gruber A."/>
            <person name="Irimia M."/>
            <person name="Maruyama S."/>
            <person name="Arias M.C."/>
            <person name="Ball S.G."/>
            <person name="Gile G.H."/>
            <person name="Hirakawa Y."/>
            <person name="Hopkins J.F."/>
            <person name="Kuo A."/>
            <person name="Rensing S.A."/>
            <person name="Schmutz J."/>
            <person name="Symeonidi A."/>
            <person name="Elias M."/>
            <person name="Eveleigh R.J."/>
            <person name="Herman E.K."/>
            <person name="Klute M.J."/>
            <person name="Nakayama T."/>
            <person name="Obornik M."/>
            <person name="Reyes-Prieto A."/>
            <person name="Armbrust E.V."/>
            <person name="Aves S.J."/>
            <person name="Beiko R.G."/>
            <person name="Coutinho P."/>
            <person name="Dacks J.B."/>
            <person name="Durnford D.G."/>
            <person name="Fast N.M."/>
            <person name="Green B.R."/>
            <person name="Grisdale C.J."/>
            <person name="Hempel F."/>
            <person name="Henrissat B."/>
            <person name="Hoppner M.P."/>
            <person name="Ishida K."/>
            <person name="Kim E."/>
            <person name="Koreny L."/>
            <person name="Kroth P.G."/>
            <person name="Liu Y."/>
            <person name="Malik S.B."/>
            <person name="Maier U.G."/>
            <person name="McRose D."/>
            <person name="Mock T."/>
            <person name="Neilson J.A."/>
            <person name="Onodera N.T."/>
            <person name="Poole A.M."/>
            <person name="Pritham E.J."/>
            <person name="Richards T.A."/>
            <person name="Rocap G."/>
            <person name="Roy S.W."/>
            <person name="Sarai C."/>
            <person name="Schaack S."/>
            <person name="Shirato S."/>
            <person name="Slamovits C.H."/>
            <person name="Spencer D.F."/>
            <person name="Suzuki S."/>
            <person name="Worden A.Z."/>
            <person name="Zauner S."/>
            <person name="Barry K."/>
            <person name="Bell C."/>
            <person name="Bharti A.K."/>
            <person name="Crow J.A."/>
            <person name="Grimwood J."/>
            <person name="Kramer R."/>
            <person name="Lindquist E."/>
            <person name="Lucas S."/>
            <person name="Salamov A."/>
            <person name="McFadden G.I."/>
            <person name="Lane C.E."/>
            <person name="Keeling P.J."/>
            <person name="Gray M.W."/>
            <person name="Grigoriev I.V."/>
            <person name="Archibald J.M."/>
        </authorList>
    </citation>
    <scope>NUCLEOTIDE SEQUENCE</scope>
    <source>
        <strain evidence="1 3">CCMP2712</strain>
    </source>
</reference>
<evidence type="ECO:0000313" key="1">
    <source>
        <dbReference type="EMBL" id="EKX40870.1"/>
    </source>
</evidence>
<dbReference type="KEGG" id="gtt:GUITHDRAFT_113131"/>